<accession>A0A448WDN3</accession>
<evidence type="ECO:0000259" key="3">
    <source>
        <dbReference type="PROSITE" id="PS51043"/>
    </source>
</evidence>
<evidence type="ECO:0000313" key="5">
    <source>
        <dbReference type="Proteomes" id="UP000784294"/>
    </source>
</evidence>
<comment type="caution">
    <text evidence="4">The sequence shown here is derived from an EMBL/GenBank/DDBJ whole genome shotgun (WGS) entry which is preliminary data.</text>
</comment>
<evidence type="ECO:0000313" key="4">
    <source>
        <dbReference type="EMBL" id="VEL09233.1"/>
    </source>
</evidence>
<sequence length="468" mass="50170">MEDTNCEENQSLTEKQLDSALKQTLSRLTDSVTRADAESPTSGCIDAEVKHSFSSKLNQNQRIDYVLQEGPLESLSDYMFAMTSHSVYWNSEDFALFLLRVIFEPKQQGYSLPDIQKKISAQLCPSTQHHTRDSTRLVQPELEKHMSDLSLSRAGDCTISHDKCFVSSPYEINFAESSIQVAQTCLDLGSSSASAPSGSQTLLPDNHNTQSLPLNSFLRRPDFPQENIQPSNSKNCSPHSAGSSVTAPLSTTLLLSQSQEESSVFTPPPSSFKSCPSGSLGVTGSILTTLSPAFSSASTPSTNPSWMRSPAIPPPVACTSLANQQLLANSVIQPFDSNCVLSPSCHLATPHSPPSSHPPLSSSSVHSLGSLTQAPSHLLEASGSSNVLSAPSSFMPPFNHPPSFIAASGTPDSLLRSGHEVTGKPCLPAESCLQGVPPYQSELQSRNPFPGDQFQKHSYAADCCKGLM</sequence>
<keyword evidence="5" id="KW-1185">Reference proteome</keyword>
<dbReference type="PANTHER" id="PTHR23509">
    <property type="entry name" value="PA-PL1 PHOSPHOLIPASE FAMILY"/>
    <property type="match status" value="1"/>
</dbReference>
<reference evidence="4" key="1">
    <citation type="submission" date="2018-11" db="EMBL/GenBank/DDBJ databases">
        <authorList>
            <consortium name="Pathogen Informatics"/>
        </authorList>
    </citation>
    <scope>NUCLEOTIDE SEQUENCE</scope>
</reference>
<dbReference type="Pfam" id="PF02862">
    <property type="entry name" value="DDHD"/>
    <property type="match status" value="1"/>
</dbReference>
<dbReference type="InterPro" id="IPR004177">
    <property type="entry name" value="DDHD_dom"/>
</dbReference>
<feature type="compositionally biased region" description="Polar residues" evidence="2">
    <location>
        <begin position="226"/>
        <end position="245"/>
    </location>
</feature>
<feature type="compositionally biased region" description="Polar residues" evidence="2">
    <location>
        <begin position="200"/>
        <end position="214"/>
    </location>
</feature>
<evidence type="ECO:0000256" key="2">
    <source>
        <dbReference type="SAM" id="MobiDB-lite"/>
    </source>
</evidence>
<dbReference type="PROSITE" id="PS51043">
    <property type="entry name" value="DDHD"/>
    <property type="match status" value="1"/>
</dbReference>
<feature type="compositionally biased region" description="Low complexity" evidence="2">
    <location>
        <begin position="358"/>
        <end position="367"/>
    </location>
</feature>
<dbReference type="AlphaFoldDB" id="A0A448WDN3"/>
<feature type="region of interest" description="Disordered" evidence="2">
    <location>
        <begin position="348"/>
        <end position="367"/>
    </location>
</feature>
<dbReference type="GO" id="GO:0005737">
    <property type="term" value="C:cytoplasm"/>
    <property type="evidence" value="ECO:0007669"/>
    <property type="project" value="TreeGrafter"/>
</dbReference>
<dbReference type="SMART" id="SM01127">
    <property type="entry name" value="DDHD"/>
    <property type="match status" value="1"/>
</dbReference>
<name>A0A448WDN3_9PLAT</name>
<dbReference type="GO" id="GO:0046872">
    <property type="term" value="F:metal ion binding"/>
    <property type="evidence" value="ECO:0007669"/>
    <property type="project" value="InterPro"/>
</dbReference>
<proteinExistence type="inferred from homology"/>
<dbReference type="OrthoDB" id="69269at2759"/>
<comment type="similarity">
    <text evidence="1">Belongs to the PA-PLA1 family.</text>
</comment>
<dbReference type="InterPro" id="IPR058055">
    <property type="entry name" value="PA-PLA1"/>
</dbReference>
<feature type="region of interest" description="Disordered" evidence="2">
    <location>
        <begin position="196"/>
        <end position="245"/>
    </location>
</feature>
<gene>
    <name evidence="4" type="ORF">PXEA_LOCUS2673</name>
</gene>
<dbReference type="PANTHER" id="PTHR23509:SF10">
    <property type="entry name" value="LD21067P"/>
    <property type="match status" value="1"/>
</dbReference>
<dbReference type="Proteomes" id="UP000784294">
    <property type="component" value="Unassembled WGS sequence"/>
</dbReference>
<dbReference type="GO" id="GO:0004620">
    <property type="term" value="F:phospholipase activity"/>
    <property type="evidence" value="ECO:0007669"/>
    <property type="project" value="TreeGrafter"/>
</dbReference>
<organism evidence="4 5">
    <name type="scientific">Protopolystoma xenopodis</name>
    <dbReference type="NCBI Taxonomy" id="117903"/>
    <lineage>
        <taxon>Eukaryota</taxon>
        <taxon>Metazoa</taxon>
        <taxon>Spiralia</taxon>
        <taxon>Lophotrochozoa</taxon>
        <taxon>Platyhelminthes</taxon>
        <taxon>Monogenea</taxon>
        <taxon>Polyopisthocotylea</taxon>
        <taxon>Polystomatidea</taxon>
        <taxon>Polystomatidae</taxon>
        <taxon>Protopolystoma</taxon>
    </lineage>
</organism>
<protein>
    <recommendedName>
        <fullName evidence="3">DDHD domain-containing protein</fullName>
    </recommendedName>
</protein>
<feature type="domain" description="DDHD" evidence="3">
    <location>
        <begin position="1"/>
        <end position="104"/>
    </location>
</feature>
<evidence type="ECO:0000256" key="1">
    <source>
        <dbReference type="ARBA" id="ARBA00038464"/>
    </source>
</evidence>
<dbReference type="EMBL" id="CAAALY010005824">
    <property type="protein sequence ID" value="VEL09233.1"/>
    <property type="molecule type" value="Genomic_DNA"/>
</dbReference>